<proteinExistence type="predicted"/>
<dbReference type="AlphaFoldDB" id="A0A5B7IQQ3"/>
<accession>A0A5B7IQQ3</accession>
<protein>
    <submittedName>
        <fullName evidence="2">Uncharacterized protein</fullName>
    </submittedName>
</protein>
<keyword evidence="3" id="KW-1185">Reference proteome</keyword>
<comment type="caution">
    <text evidence="2">The sequence shown here is derived from an EMBL/GenBank/DDBJ whole genome shotgun (WGS) entry which is preliminary data.</text>
</comment>
<evidence type="ECO:0000256" key="1">
    <source>
        <dbReference type="SAM" id="MobiDB-lite"/>
    </source>
</evidence>
<dbReference type="EMBL" id="VSRR010060000">
    <property type="protein sequence ID" value="MPC82524.1"/>
    <property type="molecule type" value="Genomic_DNA"/>
</dbReference>
<evidence type="ECO:0000313" key="2">
    <source>
        <dbReference type="EMBL" id="MPC82524.1"/>
    </source>
</evidence>
<name>A0A5B7IQQ3_PORTR</name>
<organism evidence="2 3">
    <name type="scientific">Portunus trituberculatus</name>
    <name type="common">Swimming crab</name>
    <name type="synonym">Neptunus trituberculatus</name>
    <dbReference type="NCBI Taxonomy" id="210409"/>
    <lineage>
        <taxon>Eukaryota</taxon>
        <taxon>Metazoa</taxon>
        <taxon>Ecdysozoa</taxon>
        <taxon>Arthropoda</taxon>
        <taxon>Crustacea</taxon>
        <taxon>Multicrustacea</taxon>
        <taxon>Malacostraca</taxon>
        <taxon>Eumalacostraca</taxon>
        <taxon>Eucarida</taxon>
        <taxon>Decapoda</taxon>
        <taxon>Pleocyemata</taxon>
        <taxon>Brachyura</taxon>
        <taxon>Eubrachyura</taxon>
        <taxon>Portunoidea</taxon>
        <taxon>Portunidae</taxon>
        <taxon>Portuninae</taxon>
        <taxon>Portunus</taxon>
    </lineage>
</organism>
<dbReference type="Proteomes" id="UP000324222">
    <property type="component" value="Unassembled WGS sequence"/>
</dbReference>
<feature type="region of interest" description="Disordered" evidence="1">
    <location>
        <begin position="39"/>
        <end position="78"/>
    </location>
</feature>
<reference evidence="2 3" key="1">
    <citation type="submission" date="2019-05" db="EMBL/GenBank/DDBJ databases">
        <title>Another draft genome of Portunus trituberculatus and its Hox gene families provides insights of decapod evolution.</title>
        <authorList>
            <person name="Jeong J.-H."/>
            <person name="Song I."/>
            <person name="Kim S."/>
            <person name="Choi T."/>
            <person name="Kim D."/>
            <person name="Ryu S."/>
            <person name="Kim W."/>
        </authorList>
    </citation>
    <scope>NUCLEOTIDE SEQUENCE [LARGE SCALE GENOMIC DNA]</scope>
    <source>
        <tissue evidence="2">Muscle</tissue>
    </source>
</reference>
<evidence type="ECO:0000313" key="3">
    <source>
        <dbReference type="Proteomes" id="UP000324222"/>
    </source>
</evidence>
<sequence length="78" mass="8836">MVIGEATSFQGRRNTGRKRIEVFCSRCVTLPREPIRECRGPRAGHHKGVIGVGRFQGRGTEREEGEGEAEGVRKWVWQ</sequence>
<gene>
    <name evidence="2" type="ORF">E2C01_077196</name>
</gene>